<evidence type="ECO:0000256" key="5">
    <source>
        <dbReference type="ARBA" id="ARBA00023159"/>
    </source>
</evidence>
<dbReference type="InterPro" id="IPR025954">
    <property type="entry name" value="DBC1/CARP1_inactive_NUDIX"/>
</dbReference>
<keyword evidence="2" id="KW-0963">Cytoplasm</keyword>
<dbReference type="SMART" id="SM00513">
    <property type="entry name" value="SAP"/>
    <property type="match status" value="1"/>
</dbReference>
<dbReference type="PANTHER" id="PTHR14304:SF11">
    <property type="entry name" value="SAP DOMAIN-CONTAINING PROTEIN"/>
    <property type="match status" value="1"/>
</dbReference>
<feature type="region of interest" description="Disordered" evidence="7">
    <location>
        <begin position="925"/>
        <end position="1025"/>
    </location>
</feature>
<reference evidence="8" key="1">
    <citation type="submission" date="2022-03" db="EMBL/GenBank/DDBJ databases">
        <authorList>
            <person name="Martin C."/>
        </authorList>
    </citation>
    <scope>NUCLEOTIDE SEQUENCE</scope>
</reference>
<dbReference type="AlphaFoldDB" id="A0A8J1UK96"/>
<protein>
    <submittedName>
        <fullName evidence="8">Uncharacterized protein</fullName>
    </submittedName>
</protein>
<keyword evidence="4" id="KW-0175">Coiled coil</keyword>
<dbReference type="Pfam" id="PF14443">
    <property type="entry name" value="DBC1"/>
    <property type="match status" value="1"/>
</dbReference>
<dbReference type="SUPFAM" id="SSF47473">
    <property type="entry name" value="EF-hand"/>
    <property type="match status" value="1"/>
</dbReference>
<keyword evidence="5" id="KW-0010">Activator</keyword>
<dbReference type="SMART" id="SM01122">
    <property type="entry name" value="DBC1"/>
    <property type="match status" value="1"/>
</dbReference>
<dbReference type="InterPro" id="IPR003034">
    <property type="entry name" value="SAP_dom"/>
</dbReference>
<dbReference type="InterPro" id="IPR045353">
    <property type="entry name" value="LAIKA"/>
</dbReference>
<dbReference type="InterPro" id="IPR025224">
    <property type="entry name" value="CCAR1/CCAR2"/>
</dbReference>
<evidence type="ECO:0000256" key="3">
    <source>
        <dbReference type="ARBA" id="ARBA00022553"/>
    </source>
</evidence>
<feature type="compositionally biased region" description="Basic and acidic residues" evidence="7">
    <location>
        <begin position="639"/>
        <end position="676"/>
    </location>
</feature>
<sequence>MAQFGAAKNPPWARTGASVSNSVNLGTQILSQPGVATPTVFSLGSTTPSLATPQYTAQQISVIQQQQAAAAVLQVPGSMGLPQVQPGVALPTSLSSNQVATVSYPAPRATGAQPTPKQRVFTGQVTKLHENFGFVDEDVFFQTSVVKGTLPRVGDRVLVEASYNANMPFKWNATRIQVLPNQAMGGPSALQQQQAAQQAMLKVAPPGITPSITPAVPNLSQPPPPLMGHGRASSNQSIPNQRGGRDRFSDRDSREGRGNRDHRNERGQERERRSPRKRSRSPVQRRARSRSPARRSPPRRRPNRIVPRYMVQIPKLLLDTTEAVVMTLKQRYQNLYIPSDFFQATFSWVDAFPAHRTLQIGNHCAFHVAHKEVDALTENDAILEPPDADHLYSAKVMLLASPSREDIYHKSCALADDVSEMRENFQHPTRLLQFLVGLKGKSEPMAIGGPWSPSLDGPNPGEDPRVLIKTAIRTTRALTGLDLSVCTQWYRFTEIHYHRPEETHKGRLVPARVETTVIFLPDVWSCQPTRLEWEGLQSQYKSQLTDKLSEESNEDHQDEEEEAAADGGPKEPSHFSELDPKTMKVSELRHELEARTLSSKGLKSQLIARLLKATKCESEKETEEKEKKEEEGEPEEEKEPEKMEVDERDEERKKKEDEEKKRREDREKAARERRYTLPENPAIIVHPSTTAKSGKFDCTTMSLSVLLDYRPEDNKEHSFEVSLFAELFNEMLMRDFGFTIYKGLMVAPDRRKEEEEEKKREKEKKEKEEKEAKKDDSKEPSSKKARTDDGDSDKTSKKDDKESKTEDDKDKKDDKESDKKDDDKDDKKRDERRKDSKERSSSSKDRDKDKDKKDKDKKEKLKYRTIDPALLLAFVYFDQSHSGYLMDKDVEDILHTLGLSLSRSQVKKLVQKQVTRDTLNYRKITDKPLSTKPKEGEKADKEVKTDEVEVKKETADEADLKTQVKSEPSEDTHVADGIPTDDVLSLGNKPLLLSDVKKEPLTPTGRGRRSVKKAEGEQQDASSGMVMYNGSLLDIGSVMTRLEKSENSRKAVEAKMKDTQTEIDDLKSSFSSSEQNSQKVALELQELKKKLRDQRKATDAAESNSKKYHGVLNRSLDNLTSLLKEVRSTLDVTEPKENGDS</sequence>
<dbReference type="SUPFAM" id="SSF68906">
    <property type="entry name" value="SAP domain"/>
    <property type="match status" value="1"/>
</dbReference>
<feature type="region of interest" description="Disordered" evidence="7">
    <location>
        <begin position="749"/>
        <end position="862"/>
    </location>
</feature>
<dbReference type="Pfam" id="PF02037">
    <property type="entry name" value="SAP"/>
    <property type="match status" value="1"/>
</dbReference>
<feature type="compositionally biased region" description="Acidic residues" evidence="7">
    <location>
        <begin position="551"/>
        <end position="564"/>
    </location>
</feature>
<feature type="compositionally biased region" description="Basic residues" evidence="7">
    <location>
        <begin position="273"/>
        <end position="303"/>
    </location>
</feature>
<feature type="region of interest" description="Disordered" evidence="7">
    <location>
        <begin position="1093"/>
        <end position="1112"/>
    </location>
</feature>
<evidence type="ECO:0000313" key="9">
    <source>
        <dbReference type="Proteomes" id="UP000749559"/>
    </source>
</evidence>
<dbReference type="Pfam" id="PF14444">
    <property type="entry name" value="S1-like"/>
    <property type="match status" value="1"/>
</dbReference>
<evidence type="ECO:0000256" key="1">
    <source>
        <dbReference type="ARBA" id="ARBA00004496"/>
    </source>
</evidence>
<accession>A0A8J1UK96</accession>
<keyword evidence="9" id="KW-1185">Reference proteome</keyword>
<feature type="region of interest" description="Disordered" evidence="7">
    <location>
        <begin position="205"/>
        <end position="307"/>
    </location>
</feature>
<keyword evidence="3" id="KW-0597">Phosphoprotein</keyword>
<dbReference type="GO" id="GO:0005737">
    <property type="term" value="C:cytoplasm"/>
    <property type="evidence" value="ECO:0007669"/>
    <property type="project" value="UniProtKB-SubCell"/>
</dbReference>
<name>A0A8J1UK96_OWEFU</name>
<dbReference type="GO" id="GO:0006355">
    <property type="term" value="P:regulation of DNA-templated transcription"/>
    <property type="evidence" value="ECO:0007669"/>
    <property type="project" value="InterPro"/>
</dbReference>
<dbReference type="OrthoDB" id="21006at2759"/>
<evidence type="ECO:0000256" key="6">
    <source>
        <dbReference type="ARBA" id="ARBA00023306"/>
    </source>
</evidence>
<feature type="compositionally biased region" description="Basic and acidic residues" evidence="7">
    <location>
        <begin position="243"/>
        <end position="272"/>
    </location>
</feature>
<comment type="caution">
    <text evidence="8">The sequence shown here is derived from an EMBL/GenBank/DDBJ whole genome shotgun (WGS) entry which is preliminary data.</text>
</comment>
<dbReference type="EMBL" id="CAIIXF020000009">
    <property type="protein sequence ID" value="CAH1794191.1"/>
    <property type="molecule type" value="Genomic_DNA"/>
</dbReference>
<dbReference type="InterPro" id="IPR036361">
    <property type="entry name" value="SAP_dom_sf"/>
</dbReference>
<feature type="compositionally biased region" description="Basic and acidic residues" evidence="7">
    <location>
        <begin position="616"/>
        <end position="630"/>
    </location>
</feature>
<comment type="subcellular location">
    <subcellularLocation>
        <location evidence="1">Cytoplasm</location>
    </subcellularLocation>
</comment>
<dbReference type="Proteomes" id="UP000749559">
    <property type="component" value="Unassembled WGS sequence"/>
</dbReference>
<feature type="region of interest" description="Disordered" evidence="7">
    <location>
        <begin position="542"/>
        <end position="581"/>
    </location>
</feature>
<gene>
    <name evidence="8" type="ORF">OFUS_LOCUS18938</name>
</gene>
<feature type="compositionally biased region" description="Basic and acidic residues" evidence="7">
    <location>
        <begin position="932"/>
        <end position="974"/>
    </location>
</feature>
<dbReference type="PANTHER" id="PTHR14304">
    <property type="entry name" value="CELL DIVISION CYCLE AND APOPTOSIS REGULATOR PROTEIN"/>
    <property type="match status" value="1"/>
</dbReference>
<keyword evidence="6" id="KW-0131">Cell cycle</keyword>
<dbReference type="InterPro" id="IPR011992">
    <property type="entry name" value="EF-hand-dom_pair"/>
</dbReference>
<dbReference type="InterPro" id="IPR025223">
    <property type="entry name" value="S1-like_RNA-bd_dom"/>
</dbReference>
<evidence type="ECO:0000256" key="7">
    <source>
        <dbReference type="SAM" id="MobiDB-lite"/>
    </source>
</evidence>
<evidence type="ECO:0000313" key="8">
    <source>
        <dbReference type="EMBL" id="CAH1794191.1"/>
    </source>
</evidence>
<evidence type="ECO:0000256" key="2">
    <source>
        <dbReference type="ARBA" id="ARBA00022490"/>
    </source>
</evidence>
<proteinExistence type="predicted"/>
<organism evidence="8 9">
    <name type="scientific">Owenia fusiformis</name>
    <name type="common">Polychaete worm</name>
    <dbReference type="NCBI Taxonomy" id="6347"/>
    <lineage>
        <taxon>Eukaryota</taxon>
        <taxon>Metazoa</taxon>
        <taxon>Spiralia</taxon>
        <taxon>Lophotrochozoa</taxon>
        <taxon>Annelida</taxon>
        <taxon>Polychaeta</taxon>
        <taxon>Sedentaria</taxon>
        <taxon>Canalipalpata</taxon>
        <taxon>Sabellida</taxon>
        <taxon>Oweniida</taxon>
        <taxon>Oweniidae</taxon>
        <taxon>Owenia</taxon>
    </lineage>
</organism>
<evidence type="ECO:0000256" key="4">
    <source>
        <dbReference type="ARBA" id="ARBA00023054"/>
    </source>
</evidence>
<dbReference type="Pfam" id="PF19256">
    <property type="entry name" value="LAIKA"/>
    <property type="match status" value="1"/>
</dbReference>
<feature type="compositionally biased region" description="Basic and acidic residues" evidence="7">
    <location>
        <begin position="568"/>
        <end position="581"/>
    </location>
</feature>
<dbReference type="GO" id="GO:0005634">
    <property type="term" value="C:nucleus"/>
    <property type="evidence" value="ECO:0007669"/>
    <property type="project" value="TreeGrafter"/>
</dbReference>
<dbReference type="PROSITE" id="PS50800">
    <property type="entry name" value="SAP"/>
    <property type="match status" value="1"/>
</dbReference>
<feature type="region of interest" description="Disordered" evidence="7">
    <location>
        <begin position="616"/>
        <end position="678"/>
    </location>
</feature>